<protein>
    <submittedName>
        <fullName evidence="6">MurR/RpiR family transcriptional regulator</fullName>
    </submittedName>
</protein>
<dbReference type="EMBL" id="BAAAOB010000003">
    <property type="protein sequence ID" value="GAA1794755.1"/>
    <property type="molecule type" value="Genomic_DNA"/>
</dbReference>
<dbReference type="InterPro" id="IPR009057">
    <property type="entry name" value="Homeodomain-like_sf"/>
</dbReference>
<dbReference type="PANTHER" id="PTHR30514">
    <property type="entry name" value="GLUCOKINASE"/>
    <property type="match status" value="1"/>
</dbReference>
<dbReference type="InterPro" id="IPR001347">
    <property type="entry name" value="SIS_dom"/>
</dbReference>
<evidence type="ECO:0000256" key="1">
    <source>
        <dbReference type="ARBA" id="ARBA00023015"/>
    </source>
</evidence>
<name>A0ABN2LNT2_9MICO</name>
<dbReference type="SUPFAM" id="SSF53697">
    <property type="entry name" value="SIS domain"/>
    <property type="match status" value="1"/>
</dbReference>
<keyword evidence="1" id="KW-0805">Transcription regulation</keyword>
<evidence type="ECO:0000259" key="5">
    <source>
        <dbReference type="PROSITE" id="PS51464"/>
    </source>
</evidence>
<dbReference type="Pfam" id="PF01380">
    <property type="entry name" value="SIS"/>
    <property type="match status" value="1"/>
</dbReference>
<evidence type="ECO:0000313" key="6">
    <source>
        <dbReference type="EMBL" id="GAA1794755.1"/>
    </source>
</evidence>
<gene>
    <name evidence="6" type="ORF">GCM10009768_24810</name>
</gene>
<dbReference type="PANTHER" id="PTHR30514:SF1">
    <property type="entry name" value="HTH-TYPE TRANSCRIPTIONAL REGULATOR HEXR-RELATED"/>
    <property type="match status" value="1"/>
</dbReference>
<dbReference type="PROSITE" id="PS51464">
    <property type="entry name" value="SIS"/>
    <property type="match status" value="1"/>
</dbReference>
<dbReference type="Pfam" id="PF01418">
    <property type="entry name" value="HTH_6"/>
    <property type="match status" value="1"/>
</dbReference>
<comment type="caution">
    <text evidence="6">The sequence shown here is derived from an EMBL/GenBank/DDBJ whole genome shotgun (WGS) entry which is preliminary data.</text>
</comment>
<dbReference type="InterPro" id="IPR046348">
    <property type="entry name" value="SIS_dom_sf"/>
</dbReference>
<feature type="domain" description="SIS" evidence="5">
    <location>
        <begin position="129"/>
        <end position="269"/>
    </location>
</feature>
<dbReference type="SUPFAM" id="SSF46689">
    <property type="entry name" value="Homeodomain-like"/>
    <property type="match status" value="1"/>
</dbReference>
<evidence type="ECO:0000256" key="2">
    <source>
        <dbReference type="ARBA" id="ARBA00023125"/>
    </source>
</evidence>
<keyword evidence="2" id="KW-0238">DNA-binding</keyword>
<evidence type="ECO:0000256" key="3">
    <source>
        <dbReference type="ARBA" id="ARBA00023163"/>
    </source>
</evidence>
<dbReference type="Gene3D" id="3.40.50.10490">
    <property type="entry name" value="Glucose-6-phosphate isomerase like protein, domain 1"/>
    <property type="match status" value="1"/>
</dbReference>
<organism evidence="6 7">
    <name type="scientific">Leucobacter iarius</name>
    <dbReference type="NCBI Taxonomy" id="333963"/>
    <lineage>
        <taxon>Bacteria</taxon>
        <taxon>Bacillati</taxon>
        <taxon>Actinomycetota</taxon>
        <taxon>Actinomycetes</taxon>
        <taxon>Micrococcales</taxon>
        <taxon>Microbacteriaceae</taxon>
        <taxon>Leucobacter</taxon>
    </lineage>
</organism>
<proteinExistence type="predicted"/>
<dbReference type="CDD" id="cd05013">
    <property type="entry name" value="SIS_RpiR"/>
    <property type="match status" value="1"/>
</dbReference>
<evidence type="ECO:0000259" key="4">
    <source>
        <dbReference type="PROSITE" id="PS51071"/>
    </source>
</evidence>
<dbReference type="RefSeq" id="WP_344032651.1">
    <property type="nucleotide sequence ID" value="NZ_BAAAOB010000003.1"/>
</dbReference>
<dbReference type="InterPro" id="IPR036388">
    <property type="entry name" value="WH-like_DNA-bd_sf"/>
</dbReference>
<sequence length="293" mass="31162">MRDDVLGEVRSAIPRLSAAERRVAERILEDPERVVDLTITGLAELCSSSQATIARFCQSVGFSGYREFRLALAAATSREQAARDRFDLTTGDIDFADSVENIASKIAYQETLAIEQTTKGLDFAALSRAATAIRGAARVDLYGVGASSLTAQDLQQKLTRVGLAAFFSADPHLALTSAALLGPGDVAVVVSHTGETLETLNVILAARQAGAVTVAITNYPASELAEAADCVLVTHARESRYRSGAMSSRIAQLTVGDVLFVSVVQGMPERMAGALERTYVAVKRGTRGRRLDA</sequence>
<dbReference type="InterPro" id="IPR035472">
    <property type="entry name" value="RpiR-like_SIS"/>
</dbReference>
<dbReference type="Proteomes" id="UP001500851">
    <property type="component" value="Unassembled WGS sequence"/>
</dbReference>
<keyword evidence="7" id="KW-1185">Reference proteome</keyword>
<dbReference type="InterPro" id="IPR047640">
    <property type="entry name" value="RpiR-like"/>
</dbReference>
<dbReference type="InterPro" id="IPR000281">
    <property type="entry name" value="HTH_RpiR"/>
</dbReference>
<keyword evidence="3" id="KW-0804">Transcription</keyword>
<accession>A0ABN2LNT2</accession>
<evidence type="ECO:0000313" key="7">
    <source>
        <dbReference type="Proteomes" id="UP001500851"/>
    </source>
</evidence>
<feature type="domain" description="HTH rpiR-type" evidence="4">
    <location>
        <begin position="3"/>
        <end position="79"/>
    </location>
</feature>
<dbReference type="Gene3D" id="1.10.10.10">
    <property type="entry name" value="Winged helix-like DNA-binding domain superfamily/Winged helix DNA-binding domain"/>
    <property type="match status" value="1"/>
</dbReference>
<dbReference type="PROSITE" id="PS51071">
    <property type="entry name" value="HTH_RPIR"/>
    <property type="match status" value="1"/>
</dbReference>
<reference evidence="6 7" key="1">
    <citation type="journal article" date="2019" name="Int. J. Syst. Evol. Microbiol.">
        <title>The Global Catalogue of Microorganisms (GCM) 10K type strain sequencing project: providing services to taxonomists for standard genome sequencing and annotation.</title>
        <authorList>
            <consortium name="The Broad Institute Genomics Platform"/>
            <consortium name="The Broad Institute Genome Sequencing Center for Infectious Disease"/>
            <person name="Wu L."/>
            <person name="Ma J."/>
        </authorList>
    </citation>
    <scope>NUCLEOTIDE SEQUENCE [LARGE SCALE GENOMIC DNA]</scope>
    <source>
        <strain evidence="6 7">JCM 14736</strain>
    </source>
</reference>